<dbReference type="InterPro" id="IPR003915">
    <property type="entry name" value="PKD_2"/>
</dbReference>
<evidence type="ECO:0000256" key="6">
    <source>
        <dbReference type="ARBA" id="ARBA00023180"/>
    </source>
</evidence>
<feature type="transmembrane region" description="Helical" evidence="9">
    <location>
        <begin position="1193"/>
        <end position="1212"/>
    </location>
</feature>
<dbReference type="InterPro" id="IPR029058">
    <property type="entry name" value="AB_hydrolase_fold"/>
</dbReference>
<evidence type="ECO:0000256" key="4">
    <source>
        <dbReference type="ARBA" id="ARBA00022989"/>
    </source>
</evidence>
<keyword evidence="3 9" id="KW-0812">Transmembrane</keyword>
<feature type="compositionally biased region" description="Acidic residues" evidence="8">
    <location>
        <begin position="1460"/>
        <end position="1470"/>
    </location>
</feature>
<protein>
    <submittedName>
        <fullName evidence="11">Polycystin-2</fullName>
    </submittedName>
</protein>
<dbReference type="InterPro" id="IPR051223">
    <property type="entry name" value="Polycystin"/>
</dbReference>
<dbReference type="Pfam" id="PF00326">
    <property type="entry name" value="Peptidase_S9"/>
    <property type="match status" value="1"/>
</dbReference>
<keyword evidence="4 9" id="KW-1133">Transmembrane helix</keyword>
<dbReference type="PANTHER" id="PTHR10877:SF183">
    <property type="entry name" value="AT14535P-RELATED"/>
    <property type="match status" value="1"/>
</dbReference>
<dbReference type="OrthoDB" id="444119at2759"/>
<dbReference type="PRINTS" id="PR01433">
    <property type="entry name" value="POLYCYSTIN2"/>
</dbReference>
<gene>
    <name evidence="11" type="primary">PKD2</name>
    <name evidence="11" type="ORF">AK812_SmicGene12885</name>
</gene>
<feature type="domain" description="Inositol polyphosphate-related phosphatase" evidence="10">
    <location>
        <begin position="2"/>
        <end position="318"/>
    </location>
</feature>
<reference evidence="11 12" key="1">
    <citation type="submission" date="2016-02" db="EMBL/GenBank/DDBJ databases">
        <title>Genome analysis of coral dinoflagellate symbionts highlights evolutionary adaptations to a symbiotic lifestyle.</title>
        <authorList>
            <person name="Aranda M."/>
            <person name="Li Y."/>
            <person name="Liew Y.J."/>
            <person name="Baumgarten S."/>
            <person name="Simakov O."/>
            <person name="Wilson M."/>
            <person name="Piel J."/>
            <person name="Ashoor H."/>
            <person name="Bougouffa S."/>
            <person name="Bajic V.B."/>
            <person name="Ryu T."/>
            <person name="Ravasi T."/>
            <person name="Bayer T."/>
            <person name="Micklem G."/>
            <person name="Kim H."/>
            <person name="Bhak J."/>
            <person name="Lajeunesse T.C."/>
            <person name="Voolstra C.R."/>
        </authorList>
    </citation>
    <scope>NUCLEOTIDE SEQUENCE [LARGE SCALE GENOMIC DNA]</scope>
    <source>
        <strain evidence="11 12">CCMP2467</strain>
    </source>
</reference>
<evidence type="ECO:0000256" key="2">
    <source>
        <dbReference type="ARBA" id="ARBA00007200"/>
    </source>
</evidence>
<feature type="transmembrane region" description="Helical" evidence="9">
    <location>
        <begin position="1136"/>
        <end position="1162"/>
    </location>
</feature>
<evidence type="ECO:0000256" key="5">
    <source>
        <dbReference type="ARBA" id="ARBA00023136"/>
    </source>
</evidence>
<dbReference type="InterPro" id="IPR046791">
    <property type="entry name" value="Polycystin_dom"/>
</dbReference>
<organism evidence="11 12">
    <name type="scientific">Symbiodinium microadriaticum</name>
    <name type="common">Dinoflagellate</name>
    <name type="synonym">Zooxanthella microadriatica</name>
    <dbReference type="NCBI Taxonomy" id="2951"/>
    <lineage>
        <taxon>Eukaryota</taxon>
        <taxon>Sar</taxon>
        <taxon>Alveolata</taxon>
        <taxon>Dinophyceae</taxon>
        <taxon>Suessiales</taxon>
        <taxon>Symbiodiniaceae</taxon>
        <taxon>Symbiodinium</taxon>
    </lineage>
</organism>
<comment type="similarity">
    <text evidence="2">Belongs to the polycystin family.</text>
</comment>
<dbReference type="Proteomes" id="UP000186817">
    <property type="component" value="Unassembled WGS sequence"/>
</dbReference>
<dbReference type="InterPro" id="IPR013122">
    <property type="entry name" value="PKD1_2_channel"/>
</dbReference>
<dbReference type="InterPro" id="IPR000300">
    <property type="entry name" value="IPPc"/>
</dbReference>
<dbReference type="GO" id="GO:0046856">
    <property type="term" value="P:phosphatidylinositol dephosphorylation"/>
    <property type="evidence" value="ECO:0007669"/>
    <property type="project" value="InterPro"/>
</dbReference>
<evidence type="ECO:0000256" key="9">
    <source>
        <dbReference type="SAM" id="Phobius"/>
    </source>
</evidence>
<feature type="transmembrane region" description="Helical" evidence="9">
    <location>
        <begin position="1011"/>
        <end position="1032"/>
    </location>
</feature>
<dbReference type="Gene3D" id="3.40.50.1820">
    <property type="entry name" value="alpha/beta hydrolase"/>
    <property type="match status" value="1"/>
</dbReference>
<evidence type="ECO:0000256" key="7">
    <source>
        <dbReference type="PIRSR" id="PIRSR603915-2"/>
    </source>
</evidence>
<dbReference type="Gene3D" id="3.60.10.10">
    <property type="entry name" value="Endonuclease/exonuclease/phosphatase"/>
    <property type="match status" value="2"/>
</dbReference>
<feature type="region of interest" description="Disordered" evidence="8">
    <location>
        <begin position="485"/>
        <end position="505"/>
    </location>
</feature>
<dbReference type="InterPro" id="IPR001375">
    <property type="entry name" value="Peptidase_S9_cat"/>
</dbReference>
<feature type="disulfide bond" evidence="7">
    <location>
        <begin position="873"/>
        <end position="886"/>
    </location>
</feature>
<dbReference type="GO" id="GO:0008236">
    <property type="term" value="F:serine-type peptidase activity"/>
    <property type="evidence" value="ECO:0007669"/>
    <property type="project" value="InterPro"/>
</dbReference>
<dbReference type="SUPFAM" id="SSF56219">
    <property type="entry name" value="DNase I-like"/>
    <property type="match status" value="2"/>
</dbReference>
<feature type="region of interest" description="Disordered" evidence="8">
    <location>
        <begin position="1421"/>
        <end position="1475"/>
    </location>
</feature>
<name>A0A1Q9E9L3_SYMMI</name>
<evidence type="ECO:0000259" key="10">
    <source>
        <dbReference type="SMART" id="SM00128"/>
    </source>
</evidence>
<feature type="transmembrane region" description="Helical" evidence="9">
    <location>
        <begin position="772"/>
        <end position="791"/>
    </location>
</feature>
<evidence type="ECO:0000256" key="1">
    <source>
        <dbReference type="ARBA" id="ARBA00004141"/>
    </source>
</evidence>
<dbReference type="SUPFAM" id="SSF81383">
    <property type="entry name" value="F-box domain"/>
    <property type="match status" value="1"/>
</dbReference>
<dbReference type="GO" id="GO:0006508">
    <property type="term" value="P:proteolysis"/>
    <property type="evidence" value="ECO:0007669"/>
    <property type="project" value="InterPro"/>
</dbReference>
<dbReference type="GO" id="GO:0016791">
    <property type="term" value="F:phosphatase activity"/>
    <property type="evidence" value="ECO:0007669"/>
    <property type="project" value="InterPro"/>
</dbReference>
<feature type="transmembrane region" description="Helical" evidence="9">
    <location>
        <begin position="1094"/>
        <end position="1116"/>
    </location>
</feature>
<feature type="transmembrane region" description="Helical" evidence="9">
    <location>
        <begin position="1052"/>
        <end position="1073"/>
    </location>
</feature>
<evidence type="ECO:0000313" key="12">
    <source>
        <dbReference type="Proteomes" id="UP000186817"/>
    </source>
</evidence>
<dbReference type="Pfam" id="PF20519">
    <property type="entry name" value="Polycystin_dom"/>
    <property type="match status" value="1"/>
</dbReference>
<dbReference type="SMART" id="SM00128">
    <property type="entry name" value="IPPc"/>
    <property type="match status" value="1"/>
</dbReference>
<dbReference type="PANTHER" id="PTHR10877">
    <property type="entry name" value="POLYCYSTIN FAMILY MEMBER"/>
    <property type="match status" value="1"/>
</dbReference>
<dbReference type="InterPro" id="IPR036691">
    <property type="entry name" value="Endo/exonu/phosph_ase_sf"/>
</dbReference>
<dbReference type="GO" id="GO:0005509">
    <property type="term" value="F:calcium ion binding"/>
    <property type="evidence" value="ECO:0007669"/>
    <property type="project" value="InterPro"/>
</dbReference>
<sequence>MASVTIVACTWNLGCKKQTAALPGADAFRWLADLCRGTRASLVALGLQELHPDHLAPLRDRVLEVLRAEDDEEAPLEVLASVHCDSYLPLLVFERAPQSNQVLSLPFTFDDKKVCSKGCIAVECPRQGISLCIANAHLEAGHGKTEVRDATFAQIGKCVEDSQHSLFIVLGDLNYRLQGLPGKTIEEPTKATPPDKRSPDFLSEFEALTSAFEEGRSANLFQERCQLRQRLRDGCPAFAGFQEAEVAFLPTGSAAGLQYLAKTPDDSVRQPWPLLVFLHGAGERGHEDGRDLGKVRSNGPWTLAAVKRLFLVAPQCPEAFVWPALADRIVALTKQVRDEFSLDPNRIYITGLSMGAFGALAAASAAPGLFAALIGVCGGFTKPLPLDTSLNSMLQLAKVVPKEEDLSDIRELPIWLFHGMKDRTVDPDGSLLLYQALGGKGRGRANLRLTKYEALGHQIWTPAYKTSDLFAWMLRHKKTKPCVASEEASPGAAQATGTRPKVRTGPSLGAALRAALRRRPVRPARQVPREVEIALEVDSEIDEWDSGNEEDVPDEGIRAGSLTRRGLKRKAQEMQLLIRQMHAAGGARAEAALQQPTIELEPVEKRSRYRRAPVASLDPGVCPPVRFDRDEPRLPGWCDRILWRQGRGLEVKVASYSSVESATFSDHRPVHMVLHASLKEVENLFRRSLLIEVFYPPFVCRLELPELHERGGGVMKGGGDKKDVKQGVMVPYDQSAVNDGTDEDTRSIETPNTKRERIKGENLKLCGSITEFFLFLLTFSLAMFLNQSVATSRLSDHIRLKLNPTHHPITRITDVDTLYAYLEDVFVPALYKNSTDIQLAESISPHLKPIDIANRMLGTVRLRQVRVNLEQNCQVLPLFEQYSVSCYPNYSPGTASTTAYGPQERFTFSEDTVGIPYTGALGSYSADGFMQLLASNMSQAMQQIQQLKVDGYMDAATRAFFAELNIWNSNIGLYAVVTFVVEFGASGGTAQEIVISTMTERVLTVGGLGTALDWLAFVLLILVMIFVVQFIFEEVQELYSSWRTYFFDAWNLLDWANMVLLLIGFTLRMLLFSDAANANVGLEQLSNVDSFQNISALASAATTVRVLNAFNCVLLWGKVTKYLRHLPLVKNLIRTVWTAFDLFLPFLIMFGVALVGFVMAFNVGFGDKVAELANFTTSAVYLCRAFLKDVQLMPVYAITPLFGAGLILLFYLNMIAFADDDAKSMAASLTTVAPHVLVEILSYITHDSRRLKTFGVVCKALTATLDEESAWWHLCQRYWYATDDRLKEWPKLSARGLYRALEQWMPLEGFYVLAGAFPWGLIALLRIVEGRLCGYIVRFMPKDDGEFAEVQVPLFEVSIVEDRPGIIRSSLTASWLSGAANLAPAEVEDILAYTQESGIFFSRRLSEAALFTPRRALRLASEAPAHHQTPEKPATTVAGDGSGYAAHTVQMPLNPPSLPDDSEEDRDSDDDARPAVCSSASWRVGELDKSEESLLHSTQEMLRDMLGQFPCDLALIRSPDEFVPLDPSVPGLRPGLYVGDYGHRFYGQFRTEVLLLDYMHLTADELREEVQMPRRLFMRPRGEMPPAELAALAALDMPIDFMRGVKQCGDVHVPLGATTFVAVCSPPQAVAVLAAGVQPPARVLDRQTGQ</sequence>
<accession>A0A1Q9E9L3</accession>
<feature type="transmembrane region" description="Helical" evidence="9">
    <location>
        <begin position="1309"/>
        <end position="1328"/>
    </location>
</feature>
<proteinExistence type="inferred from homology"/>
<keyword evidence="5 9" id="KW-0472">Membrane</keyword>
<dbReference type="EMBL" id="LSRX01000219">
    <property type="protein sequence ID" value="OLQ04098.1"/>
    <property type="molecule type" value="Genomic_DNA"/>
</dbReference>
<dbReference type="Pfam" id="PF22669">
    <property type="entry name" value="Exo_endo_phos2"/>
    <property type="match status" value="2"/>
</dbReference>
<comment type="caution">
    <text evidence="11">The sequence shown here is derived from an EMBL/GenBank/DDBJ whole genome shotgun (WGS) entry which is preliminary data.</text>
</comment>
<dbReference type="Pfam" id="PF08016">
    <property type="entry name" value="PKD_channel"/>
    <property type="match status" value="1"/>
</dbReference>
<dbReference type="InterPro" id="IPR036047">
    <property type="entry name" value="F-box-like_dom_sf"/>
</dbReference>
<evidence type="ECO:0000256" key="8">
    <source>
        <dbReference type="SAM" id="MobiDB-lite"/>
    </source>
</evidence>
<keyword evidence="6" id="KW-0325">Glycoprotein</keyword>
<evidence type="ECO:0000313" key="11">
    <source>
        <dbReference type="EMBL" id="OLQ04098.1"/>
    </source>
</evidence>
<keyword evidence="12" id="KW-1185">Reference proteome</keyword>
<dbReference type="SUPFAM" id="SSF53474">
    <property type="entry name" value="alpha/beta-Hydrolases"/>
    <property type="match status" value="1"/>
</dbReference>
<comment type="subcellular location">
    <subcellularLocation>
        <location evidence="1">Membrane</location>
        <topology evidence="1">Multi-pass membrane protein</topology>
    </subcellularLocation>
</comment>
<evidence type="ECO:0000256" key="3">
    <source>
        <dbReference type="ARBA" id="ARBA00022692"/>
    </source>
</evidence>
<dbReference type="GO" id="GO:0016020">
    <property type="term" value="C:membrane"/>
    <property type="evidence" value="ECO:0007669"/>
    <property type="project" value="UniProtKB-SubCell"/>
</dbReference>